<dbReference type="AlphaFoldDB" id="A0A6G7J5T7"/>
<evidence type="ECO:0000313" key="3">
    <source>
        <dbReference type="Proteomes" id="UP000502928"/>
    </source>
</evidence>
<sequence length="61" mass="7096">MKTIYFIIVTILFLVVMYILGVEKTSTSAMEWKSFKMDPKILIVSVLLYSAALYILYKIKI</sequence>
<dbReference type="Proteomes" id="UP000502928">
    <property type="component" value="Chromosome"/>
</dbReference>
<organism evidence="2 3">
    <name type="scientific">Flagellimonas oceani</name>
    <dbReference type="NCBI Taxonomy" id="2698672"/>
    <lineage>
        <taxon>Bacteria</taxon>
        <taxon>Pseudomonadati</taxon>
        <taxon>Bacteroidota</taxon>
        <taxon>Flavobacteriia</taxon>
        <taxon>Flavobacteriales</taxon>
        <taxon>Flavobacteriaceae</taxon>
        <taxon>Flagellimonas</taxon>
    </lineage>
</organism>
<evidence type="ECO:0000313" key="2">
    <source>
        <dbReference type="EMBL" id="QII46195.1"/>
    </source>
</evidence>
<keyword evidence="3" id="KW-1185">Reference proteome</keyword>
<protein>
    <submittedName>
        <fullName evidence="2">Uncharacterized protein</fullName>
    </submittedName>
</protein>
<keyword evidence="1" id="KW-0472">Membrane</keyword>
<dbReference type="KEGG" id="mut:GVT53_16415"/>
<evidence type="ECO:0000256" key="1">
    <source>
        <dbReference type="SAM" id="Phobius"/>
    </source>
</evidence>
<gene>
    <name evidence="2" type="ORF">GVT53_16415</name>
</gene>
<feature type="transmembrane region" description="Helical" evidence="1">
    <location>
        <begin position="5"/>
        <end position="21"/>
    </location>
</feature>
<name>A0A6G7J5T7_9FLAO</name>
<feature type="transmembrane region" description="Helical" evidence="1">
    <location>
        <begin position="41"/>
        <end position="57"/>
    </location>
</feature>
<reference evidence="2 3" key="1">
    <citation type="submission" date="2020-02" db="EMBL/GenBank/DDBJ databases">
        <title>Complete genome of Muricauda sp. 501str8.</title>
        <authorList>
            <person name="Dong B."/>
            <person name="Zhu S."/>
            <person name="Yang J."/>
            <person name="Chen J."/>
        </authorList>
    </citation>
    <scope>NUCLEOTIDE SEQUENCE [LARGE SCALE GENOMIC DNA]</scope>
    <source>
        <strain evidence="2 3">501str8</strain>
    </source>
</reference>
<dbReference type="RefSeq" id="WP_166249572.1">
    <property type="nucleotide sequence ID" value="NZ_CP049616.1"/>
</dbReference>
<proteinExistence type="predicted"/>
<dbReference type="EMBL" id="CP049616">
    <property type="protein sequence ID" value="QII46195.1"/>
    <property type="molecule type" value="Genomic_DNA"/>
</dbReference>
<keyword evidence="1" id="KW-1133">Transmembrane helix</keyword>
<keyword evidence="1" id="KW-0812">Transmembrane</keyword>
<accession>A0A6G7J5T7</accession>